<dbReference type="InterPro" id="IPR000253">
    <property type="entry name" value="FHA_dom"/>
</dbReference>
<dbReference type="GO" id="GO:0004722">
    <property type="term" value="F:protein serine/threonine phosphatase activity"/>
    <property type="evidence" value="ECO:0007669"/>
    <property type="project" value="InterPro"/>
</dbReference>
<evidence type="ECO:0000259" key="1">
    <source>
        <dbReference type="PROSITE" id="PS50006"/>
    </source>
</evidence>
<dbReference type="AlphaFoldDB" id="D7FNP4"/>
<dbReference type="CDD" id="cd00143">
    <property type="entry name" value="PP2Cc"/>
    <property type="match status" value="1"/>
</dbReference>
<sequence>MVEAAGATLGRASDNTLSLADKEMSRRHSKIEYDEALSEFFLCDLGSLNGTYMQMVGPYVSHRRLALGDHLLVGRTGFSVNRFDYGISERMGARPTMEDRSIVIQDLALPGLEGTYLWPQTFTAVYDGHGGGQASEYLWGNLHTKEAISEAFAAADKEFIATSRLPEAGSTATTCLVLGPRLYMANVGDSRTVLCRGGKVRMASNDHKPSRADEQERVQRAGGFVAHRRVMGELAVSRAFGDSEFKGRPGKGGGSGGRASANREGALDADAMEERETAYAQLITAEPEFLVSEITPQDEFLVLACDGVFDVLTSEEVVANVYEKMKIHADAQR</sequence>
<dbReference type="PANTHER" id="PTHR13832:SF589">
    <property type="entry name" value="[PYRUVATE DEHYDROGENASE [ACETYL-TRANSFERRING]]-PHOSPHATASE 2, MITOCHONDRIAL"/>
    <property type="match status" value="1"/>
</dbReference>
<dbReference type="InterPro" id="IPR001932">
    <property type="entry name" value="PPM-type_phosphatase-like_dom"/>
</dbReference>
<dbReference type="CDD" id="cd00060">
    <property type="entry name" value="FHA"/>
    <property type="match status" value="1"/>
</dbReference>
<dbReference type="eggNOG" id="KOG0698">
    <property type="taxonomic scope" value="Eukaryota"/>
</dbReference>
<dbReference type="SUPFAM" id="SSF49879">
    <property type="entry name" value="SMAD/FHA domain"/>
    <property type="match status" value="1"/>
</dbReference>
<dbReference type="Gene3D" id="3.60.40.10">
    <property type="entry name" value="PPM-type phosphatase domain"/>
    <property type="match status" value="1"/>
</dbReference>
<evidence type="ECO:0000313" key="3">
    <source>
        <dbReference type="EMBL" id="CBJ26055.1"/>
    </source>
</evidence>
<dbReference type="OrthoDB" id="59240at2759"/>
<dbReference type="OMA" id="MEDYYET"/>
<dbReference type="Proteomes" id="UP000002630">
    <property type="component" value="Linkage Group LG02"/>
</dbReference>
<dbReference type="SUPFAM" id="SSF81606">
    <property type="entry name" value="PP2C-like"/>
    <property type="match status" value="1"/>
</dbReference>
<protein>
    <submittedName>
        <fullName evidence="3">Serine/threonine phosphatase 2C ptc2</fullName>
    </submittedName>
</protein>
<reference evidence="3 4" key="1">
    <citation type="journal article" date="2010" name="Nature">
        <title>The Ectocarpus genome and the independent evolution of multicellularity in brown algae.</title>
        <authorList>
            <person name="Cock J.M."/>
            <person name="Sterck L."/>
            <person name="Rouze P."/>
            <person name="Scornet D."/>
            <person name="Allen A.E."/>
            <person name="Amoutzias G."/>
            <person name="Anthouard V."/>
            <person name="Artiguenave F."/>
            <person name="Aury J.M."/>
            <person name="Badger J.H."/>
            <person name="Beszteri B."/>
            <person name="Billiau K."/>
            <person name="Bonnet E."/>
            <person name="Bothwell J.H."/>
            <person name="Bowler C."/>
            <person name="Boyen C."/>
            <person name="Brownlee C."/>
            <person name="Carrano C.J."/>
            <person name="Charrier B."/>
            <person name="Cho G.Y."/>
            <person name="Coelho S.M."/>
            <person name="Collen J."/>
            <person name="Corre E."/>
            <person name="Da Silva C."/>
            <person name="Delage L."/>
            <person name="Delaroque N."/>
            <person name="Dittami S.M."/>
            <person name="Doulbeau S."/>
            <person name="Elias M."/>
            <person name="Farnham G."/>
            <person name="Gachon C.M."/>
            <person name="Gschloessl B."/>
            <person name="Heesch S."/>
            <person name="Jabbari K."/>
            <person name="Jubin C."/>
            <person name="Kawai H."/>
            <person name="Kimura K."/>
            <person name="Kloareg B."/>
            <person name="Kupper F.C."/>
            <person name="Lang D."/>
            <person name="Le Bail A."/>
            <person name="Leblanc C."/>
            <person name="Lerouge P."/>
            <person name="Lohr M."/>
            <person name="Lopez P.J."/>
            <person name="Martens C."/>
            <person name="Maumus F."/>
            <person name="Michel G."/>
            <person name="Miranda-Saavedra D."/>
            <person name="Morales J."/>
            <person name="Moreau H."/>
            <person name="Motomura T."/>
            <person name="Nagasato C."/>
            <person name="Napoli C.A."/>
            <person name="Nelson D.R."/>
            <person name="Nyvall-Collen P."/>
            <person name="Peters A.F."/>
            <person name="Pommier C."/>
            <person name="Potin P."/>
            <person name="Poulain J."/>
            <person name="Quesneville H."/>
            <person name="Read B."/>
            <person name="Rensing S.A."/>
            <person name="Ritter A."/>
            <person name="Rousvoal S."/>
            <person name="Samanta M."/>
            <person name="Samson G."/>
            <person name="Schroeder D.C."/>
            <person name="Segurens B."/>
            <person name="Strittmatter M."/>
            <person name="Tonon T."/>
            <person name="Tregear J.W."/>
            <person name="Valentin K."/>
            <person name="von Dassow P."/>
            <person name="Yamagishi T."/>
            <person name="Van de Peer Y."/>
            <person name="Wincker P."/>
        </authorList>
    </citation>
    <scope>NUCLEOTIDE SEQUENCE [LARGE SCALE GENOMIC DNA]</scope>
    <source>
        <strain evidence="4">Ec32 / CCAP1310/4</strain>
    </source>
</reference>
<gene>
    <name evidence="3" type="ORF">Esi_0018_0155</name>
</gene>
<dbReference type="STRING" id="2880.D7FNP4"/>
<evidence type="ECO:0000313" key="4">
    <source>
        <dbReference type="Proteomes" id="UP000002630"/>
    </source>
</evidence>
<evidence type="ECO:0000259" key="2">
    <source>
        <dbReference type="PROSITE" id="PS51746"/>
    </source>
</evidence>
<dbReference type="Gene3D" id="2.60.200.20">
    <property type="match status" value="1"/>
</dbReference>
<name>D7FNP4_ECTSI</name>
<dbReference type="EMBL" id="FN649727">
    <property type="protein sequence ID" value="CBJ26055.1"/>
    <property type="molecule type" value="Genomic_DNA"/>
</dbReference>
<organism evidence="3 4">
    <name type="scientific">Ectocarpus siliculosus</name>
    <name type="common">Brown alga</name>
    <name type="synonym">Conferva siliculosa</name>
    <dbReference type="NCBI Taxonomy" id="2880"/>
    <lineage>
        <taxon>Eukaryota</taxon>
        <taxon>Sar</taxon>
        <taxon>Stramenopiles</taxon>
        <taxon>Ochrophyta</taxon>
        <taxon>PX clade</taxon>
        <taxon>Phaeophyceae</taxon>
        <taxon>Ectocarpales</taxon>
        <taxon>Ectocarpaceae</taxon>
        <taxon>Ectocarpus</taxon>
    </lineage>
</organism>
<dbReference type="InterPro" id="IPR008984">
    <property type="entry name" value="SMAD_FHA_dom_sf"/>
</dbReference>
<dbReference type="PANTHER" id="PTHR13832">
    <property type="entry name" value="PROTEIN PHOSPHATASE 2C"/>
    <property type="match status" value="1"/>
</dbReference>
<dbReference type="Pfam" id="PF00481">
    <property type="entry name" value="PP2C"/>
    <property type="match status" value="1"/>
</dbReference>
<dbReference type="EMBL" id="FN648291">
    <property type="protein sequence ID" value="CBJ26055.1"/>
    <property type="molecule type" value="Genomic_DNA"/>
</dbReference>
<dbReference type="InterPro" id="IPR015655">
    <property type="entry name" value="PP2C"/>
</dbReference>
<dbReference type="PROSITE" id="PS51746">
    <property type="entry name" value="PPM_2"/>
    <property type="match status" value="1"/>
</dbReference>
<feature type="domain" description="FHA" evidence="1">
    <location>
        <begin position="7"/>
        <end position="54"/>
    </location>
</feature>
<feature type="domain" description="PPM-type phosphatase" evidence="2">
    <location>
        <begin position="84"/>
        <end position="333"/>
    </location>
</feature>
<dbReference type="InterPro" id="IPR036457">
    <property type="entry name" value="PPM-type-like_dom_sf"/>
</dbReference>
<accession>D7FNP4</accession>
<dbReference type="SMART" id="SM00332">
    <property type="entry name" value="PP2Cc"/>
    <property type="match status" value="1"/>
</dbReference>
<keyword evidence="4" id="KW-1185">Reference proteome</keyword>
<dbReference type="Pfam" id="PF00498">
    <property type="entry name" value="FHA"/>
    <property type="match status" value="1"/>
</dbReference>
<dbReference type="InParanoid" id="D7FNP4"/>
<proteinExistence type="predicted"/>
<dbReference type="PROSITE" id="PS50006">
    <property type="entry name" value="FHA_DOMAIN"/>
    <property type="match status" value="1"/>
</dbReference>